<proteinExistence type="predicted"/>
<comment type="caution">
    <text evidence="1">The sequence shown here is derived from an EMBL/GenBank/DDBJ whole genome shotgun (WGS) entry which is preliminary data.</text>
</comment>
<dbReference type="Proteomes" id="UP000616151">
    <property type="component" value="Unassembled WGS sequence"/>
</dbReference>
<gene>
    <name evidence="1" type="ORF">JHL16_06865</name>
</gene>
<evidence type="ECO:0000313" key="1">
    <source>
        <dbReference type="EMBL" id="MBK1866070.1"/>
    </source>
</evidence>
<evidence type="ECO:0000313" key="2">
    <source>
        <dbReference type="Proteomes" id="UP000616151"/>
    </source>
</evidence>
<sequence>MRGLFIVAGLMLITAGVAQATSGPGCLIVTRVAANDALNMRSGPGASYRVVDVLPPGNHGIIHLDGPCVPRTVKPSSRWCKVTHYNGDRTTKGWIKRLYTRDSDCP</sequence>
<keyword evidence="2" id="KW-1185">Reference proteome</keyword>
<reference evidence="1" key="1">
    <citation type="submission" date="2021-01" db="EMBL/GenBank/DDBJ databases">
        <authorList>
            <person name="Sun Q."/>
        </authorList>
    </citation>
    <scope>NUCLEOTIDE SEQUENCE</scope>
    <source>
        <strain evidence="1">YIM B02566</strain>
    </source>
</reference>
<name>A0ACC5R0D1_9HYPH</name>
<accession>A0ACC5R0D1</accession>
<dbReference type="EMBL" id="JAENHL010000006">
    <property type="protein sequence ID" value="MBK1866070.1"/>
    <property type="molecule type" value="Genomic_DNA"/>
</dbReference>
<protein>
    <submittedName>
        <fullName evidence="1">SH3 domain-containing protein</fullName>
    </submittedName>
</protein>
<organism evidence="1 2">
    <name type="scientific">Taklimakanibacter albus</name>
    <dbReference type="NCBI Taxonomy" id="2800327"/>
    <lineage>
        <taxon>Bacteria</taxon>
        <taxon>Pseudomonadati</taxon>
        <taxon>Pseudomonadota</taxon>
        <taxon>Alphaproteobacteria</taxon>
        <taxon>Hyphomicrobiales</taxon>
        <taxon>Aestuariivirgaceae</taxon>
        <taxon>Taklimakanibacter</taxon>
    </lineage>
</organism>